<comment type="caution">
    <text evidence="2">The sequence shown here is derived from an EMBL/GenBank/DDBJ whole genome shotgun (WGS) entry which is preliminary data.</text>
</comment>
<sequence>MQAAIRIVDKSTGDGVDTTRRTFVPILSAELVLNDAEEVILSPTHSTICNILSDPGYPLGLSSSRHFLKRQRSSIGFHLRSRSFRESKSYRPSIFKEKGLERQKVSDHDMQLETLQDFTAEKKILAETSRRRSSKKKTPLAKRSSSFLPRSVKPGLQGSIASLVPSRSITLTRGLKQTSYDEDERKQSAARTVKKPEESDDAVDTTKSMPRKSSRKGKSVGSALQMSAEESDYIRKLQRRTKSLDE</sequence>
<keyword evidence="3" id="KW-1185">Reference proteome</keyword>
<proteinExistence type="predicted"/>
<accession>A0AAD8EVH7</accession>
<dbReference type="EMBL" id="JASAOG010000308">
    <property type="protein sequence ID" value="KAK0040731.1"/>
    <property type="molecule type" value="Genomic_DNA"/>
</dbReference>
<feature type="compositionally biased region" description="Basic residues" evidence="1">
    <location>
        <begin position="236"/>
        <end position="246"/>
    </location>
</feature>
<evidence type="ECO:0000313" key="3">
    <source>
        <dbReference type="Proteomes" id="UP001233172"/>
    </source>
</evidence>
<gene>
    <name evidence="2" type="ORF">Bpfe_029824</name>
</gene>
<reference evidence="2" key="2">
    <citation type="submission" date="2023-04" db="EMBL/GenBank/DDBJ databases">
        <authorList>
            <person name="Bu L."/>
            <person name="Lu L."/>
            <person name="Laidemitt M.R."/>
            <person name="Zhang S.M."/>
            <person name="Mutuku M."/>
            <person name="Mkoji G."/>
            <person name="Steinauer M."/>
            <person name="Loker E.S."/>
        </authorList>
    </citation>
    <scope>NUCLEOTIDE SEQUENCE</scope>
    <source>
        <strain evidence="2">KasaAsao</strain>
        <tissue evidence="2">Whole Snail</tissue>
    </source>
</reference>
<reference evidence="2" key="1">
    <citation type="journal article" date="2023" name="PLoS Negl. Trop. Dis.">
        <title>A genome sequence for Biomphalaria pfeifferi, the major vector snail for the human-infecting parasite Schistosoma mansoni.</title>
        <authorList>
            <person name="Bu L."/>
            <person name="Lu L."/>
            <person name="Laidemitt M.R."/>
            <person name="Zhang S.M."/>
            <person name="Mutuku M."/>
            <person name="Mkoji G."/>
            <person name="Steinauer M."/>
            <person name="Loker E.S."/>
        </authorList>
    </citation>
    <scope>NUCLEOTIDE SEQUENCE</scope>
    <source>
        <strain evidence="2">KasaAsao</strain>
    </source>
</reference>
<evidence type="ECO:0000313" key="2">
    <source>
        <dbReference type="EMBL" id="KAK0040731.1"/>
    </source>
</evidence>
<dbReference type="AlphaFoldDB" id="A0AAD8EVH7"/>
<feature type="compositionally biased region" description="Basic residues" evidence="1">
    <location>
        <begin position="131"/>
        <end position="140"/>
    </location>
</feature>
<dbReference type="Proteomes" id="UP001233172">
    <property type="component" value="Unassembled WGS sequence"/>
</dbReference>
<feature type="region of interest" description="Disordered" evidence="1">
    <location>
        <begin position="126"/>
        <end position="159"/>
    </location>
</feature>
<evidence type="ECO:0000256" key="1">
    <source>
        <dbReference type="SAM" id="MobiDB-lite"/>
    </source>
</evidence>
<feature type="non-terminal residue" evidence="2">
    <location>
        <position position="246"/>
    </location>
</feature>
<feature type="region of interest" description="Disordered" evidence="1">
    <location>
        <begin position="175"/>
        <end position="246"/>
    </location>
</feature>
<protein>
    <submittedName>
        <fullName evidence="2">Uncharacterized protein</fullName>
    </submittedName>
</protein>
<feature type="compositionally biased region" description="Basic residues" evidence="1">
    <location>
        <begin position="209"/>
        <end position="218"/>
    </location>
</feature>
<organism evidence="2 3">
    <name type="scientific">Biomphalaria pfeifferi</name>
    <name type="common">Bloodfluke planorb</name>
    <name type="synonym">Freshwater snail</name>
    <dbReference type="NCBI Taxonomy" id="112525"/>
    <lineage>
        <taxon>Eukaryota</taxon>
        <taxon>Metazoa</taxon>
        <taxon>Spiralia</taxon>
        <taxon>Lophotrochozoa</taxon>
        <taxon>Mollusca</taxon>
        <taxon>Gastropoda</taxon>
        <taxon>Heterobranchia</taxon>
        <taxon>Euthyneura</taxon>
        <taxon>Panpulmonata</taxon>
        <taxon>Hygrophila</taxon>
        <taxon>Lymnaeoidea</taxon>
        <taxon>Planorbidae</taxon>
        <taxon>Biomphalaria</taxon>
    </lineage>
</organism>
<name>A0AAD8EVH7_BIOPF</name>